<dbReference type="Proteomes" id="UP001556367">
    <property type="component" value="Unassembled WGS sequence"/>
</dbReference>
<proteinExistence type="predicted"/>
<dbReference type="EMBL" id="JASNQZ010000011">
    <property type="protein sequence ID" value="KAL0951967.1"/>
    <property type="molecule type" value="Genomic_DNA"/>
</dbReference>
<keyword evidence="3" id="KW-1185">Reference proteome</keyword>
<evidence type="ECO:0000313" key="3">
    <source>
        <dbReference type="Proteomes" id="UP001556367"/>
    </source>
</evidence>
<protein>
    <submittedName>
        <fullName evidence="2">Uncharacterized protein</fullName>
    </submittedName>
</protein>
<name>A0ABR3J8P6_9AGAR</name>
<accession>A0ABR3J8P6</accession>
<organism evidence="2 3">
    <name type="scientific">Hohenbuehelia grisea</name>
    <dbReference type="NCBI Taxonomy" id="104357"/>
    <lineage>
        <taxon>Eukaryota</taxon>
        <taxon>Fungi</taxon>
        <taxon>Dikarya</taxon>
        <taxon>Basidiomycota</taxon>
        <taxon>Agaricomycotina</taxon>
        <taxon>Agaricomycetes</taxon>
        <taxon>Agaricomycetidae</taxon>
        <taxon>Agaricales</taxon>
        <taxon>Pleurotineae</taxon>
        <taxon>Pleurotaceae</taxon>
        <taxon>Hohenbuehelia</taxon>
    </lineage>
</organism>
<reference evidence="3" key="1">
    <citation type="submission" date="2024-06" db="EMBL/GenBank/DDBJ databases">
        <title>Multi-omics analyses provide insights into the biosynthesis of the anticancer antibiotic pleurotin in Hohenbuehelia grisea.</title>
        <authorList>
            <person name="Weaver J.A."/>
            <person name="Alberti F."/>
        </authorList>
    </citation>
    <scope>NUCLEOTIDE SEQUENCE [LARGE SCALE GENOMIC DNA]</scope>
    <source>
        <strain evidence="3">T-177</strain>
    </source>
</reference>
<feature type="signal peptide" evidence="1">
    <location>
        <begin position="1"/>
        <end position="21"/>
    </location>
</feature>
<evidence type="ECO:0000313" key="2">
    <source>
        <dbReference type="EMBL" id="KAL0951967.1"/>
    </source>
</evidence>
<comment type="caution">
    <text evidence="2">The sequence shown here is derived from an EMBL/GenBank/DDBJ whole genome shotgun (WGS) entry which is preliminary data.</text>
</comment>
<gene>
    <name evidence="2" type="ORF">HGRIS_008619</name>
</gene>
<keyword evidence="1" id="KW-0732">Signal</keyword>
<evidence type="ECO:0000256" key="1">
    <source>
        <dbReference type="SAM" id="SignalP"/>
    </source>
</evidence>
<feature type="chain" id="PRO_5045950852" evidence="1">
    <location>
        <begin position="22"/>
        <end position="112"/>
    </location>
</feature>
<sequence length="112" mass="10668">MHVTRFVSVAILSASASMVVARPLNITSPDAILYPRALTDGGAGIADGVSGIIKGAFGIADGASKIKPAGSAPASSTTTSTTGAAPASAGLGGLGGLGSLSSLFSLLGGLRL</sequence>